<evidence type="ECO:0000259" key="8">
    <source>
        <dbReference type="Pfam" id="PF12704"/>
    </source>
</evidence>
<dbReference type="PANTHER" id="PTHR30489">
    <property type="entry name" value="LIPOPROTEIN-RELEASING SYSTEM TRANSMEMBRANE PROTEIN LOLE"/>
    <property type="match status" value="1"/>
</dbReference>
<evidence type="ECO:0000256" key="6">
    <source>
        <dbReference type="ARBA" id="ARBA00023136"/>
    </source>
</evidence>
<evidence type="ECO:0000313" key="9">
    <source>
        <dbReference type="EMBL" id="USF23769.1"/>
    </source>
</evidence>
<protein>
    <submittedName>
        <fullName evidence="9">Lipoprotein-releasing system transmembrane protein LolE</fullName>
    </submittedName>
</protein>
<reference evidence="9" key="2">
    <citation type="submission" date="2022-05" db="EMBL/GenBank/DDBJ databases">
        <authorList>
            <person name="Proctor A.L."/>
            <person name="Phillips G.J."/>
            <person name="Wannemuehler M.J."/>
        </authorList>
    </citation>
    <scope>NUCLEOTIDE SEQUENCE</scope>
    <source>
        <strain evidence="9">ASF457</strain>
    </source>
</reference>
<keyword evidence="4 9" id="KW-0812">Transmembrane</keyword>
<reference evidence="9" key="1">
    <citation type="journal article" date="2014" name="Genome Announc.">
        <title>Draft genome sequences of the altered schaedler flora, a defined bacterial community from gnotobiotic mice.</title>
        <authorList>
            <person name="Wannemuehler M.J."/>
            <person name="Overstreet A.M."/>
            <person name="Ward D.V."/>
            <person name="Phillips G.J."/>
        </authorList>
    </citation>
    <scope>NUCLEOTIDE SEQUENCE</scope>
    <source>
        <strain evidence="9">ASF457</strain>
    </source>
</reference>
<keyword evidence="6" id="KW-0472">Membrane</keyword>
<dbReference type="GO" id="GO:0044874">
    <property type="term" value="P:lipoprotein localization to outer membrane"/>
    <property type="evidence" value="ECO:0007669"/>
    <property type="project" value="TreeGrafter"/>
</dbReference>
<dbReference type="InterPro" id="IPR003838">
    <property type="entry name" value="ABC3_permease_C"/>
</dbReference>
<keyword evidence="5" id="KW-1133">Transmembrane helix</keyword>
<accession>V2QEA0</accession>
<organism evidence="9 10">
    <name type="scientific">Mucispirillum schaedleri ASF457</name>
    <dbReference type="NCBI Taxonomy" id="1379858"/>
    <lineage>
        <taxon>Bacteria</taxon>
        <taxon>Pseudomonadati</taxon>
        <taxon>Deferribacterota</taxon>
        <taxon>Deferribacteres</taxon>
        <taxon>Deferribacterales</taxon>
        <taxon>Mucispirillaceae</taxon>
        <taxon>Mucispirillum</taxon>
    </lineage>
</organism>
<keyword evidence="3" id="KW-1003">Cell membrane</keyword>
<evidence type="ECO:0000259" key="7">
    <source>
        <dbReference type="Pfam" id="PF02687"/>
    </source>
</evidence>
<name>V2QEA0_9BACT</name>
<evidence type="ECO:0000256" key="3">
    <source>
        <dbReference type="ARBA" id="ARBA00022475"/>
    </source>
</evidence>
<dbReference type="InterPro" id="IPR051447">
    <property type="entry name" value="Lipoprotein-release_system"/>
</dbReference>
<evidence type="ECO:0000256" key="5">
    <source>
        <dbReference type="ARBA" id="ARBA00022989"/>
    </source>
</evidence>
<dbReference type="Pfam" id="PF02687">
    <property type="entry name" value="FtsX"/>
    <property type="match status" value="1"/>
</dbReference>
<dbReference type="EMBL" id="CP097562">
    <property type="protein sequence ID" value="USF23769.1"/>
    <property type="molecule type" value="Genomic_DNA"/>
</dbReference>
<gene>
    <name evidence="9" type="primary">lolE</name>
    <name evidence="9" type="ORF">N508_000836</name>
</gene>
<evidence type="ECO:0000256" key="4">
    <source>
        <dbReference type="ARBA" id="ARBA00022692"/>
    </source>
</evidence>
<reference evidence="9" key="3">
    <citation type="submission" date="2022-06" db="EMBL/GenBank/DDBJ databases">
        <title>Resources to Facilitate Use of the Altered Schaedler Flora (ASF) Mouse Model to Study Microbiome Function.</title>
        <authorList>
            <person name="Proctor A."/>
            <person name="Parvinroo S."/>
            <person name="Richie T."/>
            <person name="Jia X."/>
            <person name="Lee S.T.M."/>
            <person name="Karp P.D."/>
            <person name="Paley S."/>
            <person name="Kostic A.D."/>
            <person name="Pierre J.F."/>
            <person name="Wannemuehler M.J."/>
            <person name="Phillips G.J."/>
        </authorList>
    </citation>
    <scope>NUCLEOTIDE SEQUENCE</scope>
    <source>
        <strain evidence="9">ASF457</strain>
    </source>
</reference>
<dbReference type="PANTHER" id="PTHR30489:SF0">
    <property type="entry name" value="LIPOPROTEIN-RELEASING SYSTEM TRANSMEMBRANE PROTEIN LOLE"/>
    <property type="match status" value="1"/>
</dbReference>
<dbReference type="eggNOG" id="COG4591">
    <property type="taxonomic scope" value="Bacteria"/>
</dbReference>
<dbReference type="GO" id="GO:0098797">
    <property type="term" value="C:plasma membrane protein complex"/>
    <property type="evidence" value="ECO:0007669"/>
    <property type="project" value="TreeGrafter"/>
</dbReference>
<dbReference type="Proteomes" id="UP000017429">
    <property type="component" value="Chromosome"/>
</dbReference>
<dbReference type="Pfam" id="PF12704">
    <property type="entry name" value="MacB_PCD"/>
    <property type="match status" value="1"/>
</dbReference>
<dbReference type="RefSeq" id="WP_023275141.1">
    <property type="nucleotide sequence ID" value="NZ_CP097562.1"/>
</dbReference>
<comment type="similarity">
    <text evidence="2">Belongs to the ABC-4 integral membrane protein family. LolC/E subfamily.</text>
</comment>
<keyword evidence="10" id="KW-1185">Reference proteome</keyword>
<dbReference type="AlphaFoldDB" id="V2QEA0"/>
<evidence type="ECO:0000313" key="10">
    <source>
        <dbReference type="Proteomes" id="UP000017429"/>
    </source>
</evidence>
<dbReference type="OrthoDB" id="9808461at2"/>
<sequence>MKIDNLIALRYFKSHKRNSIVSFLSITSIIGLMLGTATLILVVSVMSGFTNNLKEKLMGTNSDIIITDFSTVPVRDYDKLIKEVENIKGVKAAAPFVNTQAVSMSGSGVSGIIIKGIDADLEKTVSKISSFITFGTIDDLKNRQEGEPYGILLGKNLAFSLMAGIGDTITLISPQLNRGPFGLNPKMRSFIVKGIFDTGVYEYNASMAYISIEAAQDFIGLKENSVTGISVAVESGINSIDLVYTINQKIENKYWARDWLSMNQSLFSALELEKYALFIVLTLIIIVASFSIVSMIAITVKDKQKDIAILRAYGAGSSCIRSIFIRQGLIVGILGTALGNIAALLLSVLVTKYKLIKLPEDIYFMDSLPLNIDYHVYLVVSVCAVLVTFLASLLPSNQSAKMNIVDGIRND</sequence>
<evidence type="ECO:0000256" key="1">
    <source>
        <dbReference type="ARBA" id="ARBA00004651"/>
    </source>
</evidence>
<evidence type="ECO:0000256" key="2">
    <source>
        <dbReference type="ARBA" id="ARBA00005236"/>
    </source>
</evidence>
<feature type="domain" description="ABC3 transporter permease C-terminal" evidence="7">
    <location>
        <begin position="279"/>
        <end position="404"/>
    </location>
</feature>
<keyword evidence="9" id="KW-0449">Lipoprotein</keyword>
<comment type="subcellular location">
    <subcellularLocation>
        <location evidence="1">Cell membrane</location>
        <topology evidence="1">Multi-pass membrane protein</topology>
    </subcellularLocation>
</comment>
<feature type="domain" description="MacB-like periplasmic core" evidence="8">
    <location>
        <begin position="25"/>
        <end position="238"/>
    </location>
</feature>
<proteinExistence type="inferred from homology"/>
<dbReference type="KEGG" id="msch:N508_000836"/>
<dbReference type="InterPro" id="IPR025857">
    <property type="entry name" value="MacB_PCD"/>
</dbReference>